<sequence length="68" mass="7549">MPEEIGRLLGIVDMQIGLVAKSLKACLFLGFGSHTLQQGGFRREELDFELPTLLVAPSLQDFKSMQNI</sequence>
<evidence type="ECO:0000313" key="2">
    <source>
        <dbReference type="Proteomes" id="UP000235036"/>
    </source>
</evidence>
<keyword evidence="2" id="KW-1185">Reference proteome</keyword>
<evidence type="ECO:0000313" key="1">
    <source>
        <dbReference type="EMBL" id="PLZ87607.1"/>
    </source>
</evidence>
<dbReference type="Proteomes" id="UP000235036">
    <property type="component" value="Unassembled WGS sequence"/>
</dbReference>
<dbReference type="EMBL" id="NRQW01000393">
    <property type="protein sequence ID" value="PLZ87607.1"/>
    <property type="molecule type" value="Genomic_DNA"/>
</dbReference>
<comment type="caution">
    <text evidence="1">The sequence shown here is derived from an EMBL/GenBank/DDBJ whole genome shotgun (WGS) entry which is preliminary data.</text>
</comment>
<dbReference type="AlphaFoldDB" id="A0A2N6K0J7"/>
<accession>A0A2N6K0J7</accession>
<organism evidence="1 2">
    <name type="scientific">Fischerella muscicola CCMEE 5323</name>
    <dbReference type="NCBI Taxonomy" id="2019572"/>
    <lineage>
        <taxon>Bacteria</taxon>
        <taxon>Bacillati</taxon>
        <taxon>Cyanobacteriota</taxon>
        <taxon>Cyanophyceae</taxon>
        <taxon>Nostocales</taxon>
        <taxon>Hapalosiphonaceae</taxon>
        <taxon>Fischerella</taxon>
    </lineage>
</organism>
<proteinExistence type="predicted"/>
<gene>
    <name evidence="1" type="ORF">CEN44_17045</name>
</gene>
<name>A0A2N6K0J7_FISMU</name>
<protein>
    <submittedName>
        <fullName evidence="1">Uncharacterized protein</fullName>
    </submittedName>
</protein>
<reference evidence="1 2" key="1">
    <citation type="submission" date="2017-08" db="EMBL/GenBank/DDBJ databases">
        <title>Genomes of Fischerella (Mastigocladus) sp. strains.</title>
        <authorList>
            <person name="Miller S.R."/>
        </authorList>
    </citation>
    <scope>NUCLEOTIDE SEQUENCE [LARGE SCALE GENOMIC DNA]</scope>
    <source>
        <strain evidence="1 2">CCMEE 5323</strain>
    </source>
</reference>